<evidence type="ECO:0000256" key="3">
    <source>
        <dbReference type="ARBA" id="ARBA00030757"/>
    </source>
</evidence>
<comment type="similarity">
    <text evidence="1">Belongs to the methyltransferase superfamily. L-isoaspartyl/D-aspartyl protein methyltransferase family.</text>
</comment>
<keyword evidence="4" id="KW-0808">Transferase</keyword>
<accession>A0A1F6T8N9</accession>
<dbReference type="GO" id="GO:0004719">
    <property type="term" value="F:protein-L-isoaspartate (D-aspartate) O-methyltransferase activity"/>
    <property type="evidence" value="ECO:0007669"/>
    <property type="project" value="InterPro"/>
</dbReference>
<dbReference type="Gene3D" id="3.40.50.150">
    <property type="entry name" value="Vaccinia Virus protein VP39"/>
    <property type="match status" value="1"/>
</dbReference>
<protein>
    <recommendedName>
        <fullName evidence="2">Protein-L-isoaspartate O-methyltransferase</fullName>
    </recommendedName>
    <alternativeName>
        <fullName evidence="3">Protein L-isoaspartyl methyltransferase</fullName>
    </alternativeName>
</protein>
<dbReference type="CDD" id="cd02440">
    <property type="entry name" value="AdoMet_MTases"/>
    <property type="match status" value="1"/>
</dbReference>
<organism evidence="4 5">
    <name type="scientific">Candidatus Muproteobacteria bacterium RBG_16_62_13</name>
    <dbReference type="NCBI Taxonomy" id="1817756"/>
    <lineage>
        <taxon>Bacteria</taxon>
        <taxon>Pseudomonadati</taxon>
        <taxon>Pseudomonadota</taxon>
        <taxon>Candidatus Muproteobacteria</taxon>
    </lineage>
</organism>
<dbReference type="AlphaFoldDB" id="A0A1F6T8N9"/>
<dbReference type="GO" id="GO:0032259">
    <property type="term" value="P:methylation"/>
    <property type="evidence" value="ECO:0007669"/>
    <property type="project" value="UniProtKB-KW"/>
</dbReference>
<gene>
    <name evidence="4" type="ORF">A2140_05605</name>
</gene>
<dbReference type="InterPro" id="IPR000682">
    <property type="entry name" value="PCMT"/>
</dbReference>
<keyword evidence="4" id="KW-0489">Methyltransferase</keyword>
<dbReference type="SUPFAM" id="SSF53335">
    <property type="entry name" value="S-adenosyl-L-methionine-dependent methyltransferases"/>
    <property type="match status" value="1"/>
</dbReference>
<reference evidence="4 5" key="1">
    <citation type="journal article" date="2016" name="Nat. Commun.">
        <title>Thousands of microbial genomes shed light on interconnected biogeochemical processes in an aquifer system.</title>
        <authorList>
            <person name="Anantharaman K."/>
            <person name="Brown C.T."/>
            <person name="Hug L.A."/>
            <person name="Sharon I."/>
            <person name="Castelle C.J."/>
            <person name="Probst A.J."/>
            <person name="Thomas B.C."/>
            <person name="Singh A."/>
            <person name="Wilkins M.J."/>
            <person name="Karaoz U."/>
            <person name="Brodie E.L."/>
            <person name="Williams K.H."/>
            <person name="Hubbard S.S."/>
            <person name="Banfield J.F."/>
        </authorList>
    </citation>
    <scope>NUCLEOTIDE SEQUENCE [LARGE SCALE GENOMIC DNA]</scope>
</reference>
<evidence type="ECO:0000256" key="1">
    <source>
        <dbReference type="ARBA" id="ARBA00005369"/>
    </source>
</evidence>
<name>A0A1F6T8N9_9PROT</name>
<evidence type="ECO:0000313" key="5">
    <source>
        <dbReference type="Proteomes" id="UP000178379"/>
    </source>
</evidence>
<dbReference type="InterPro" id="IPR029063">
    <property type="entry name" value="SAM-dependent_MTases_sf"/>
</dbReference>
<evidence type="ECO:0000313" key="4">
    <source>
        <dbReference type="EMBL" id="OGI41478.1"/>
    </source>
</evidence>
<sequence>MNLERARHNMVEQQIRPWDVLDQRILDLIARAPREEYVPADCRNLAYGDIEIPLPHGQAMMAPRIEARLLQALEIKTTDKILEIGTGTGYLTSLLAALGRHVTSVEIFPDLTTMAAGTLAAHGVHNITLEVGDAGRGWERGGPFDVIVLTGSMPVLGDAFRNALADGGRLFAVVGQAPAMDAQIVQRHGRHQWKTTSLFETVLAPLLNVAVPPTFRF</sequence>
<dbReference type="PANTHER" id="PTHR11579:SF18">
    <property type="entry name" value="PROTEIN-L-ISOASPARTATE O-METHYLTRANSFERASE"/>
    <property type="match status" value="1"/>
</dbReference>
<dbReference type="GO" id="GO:0005737">
    <property type="term" value="C:cytoplasm"/>
    <property type="evidence" value="ECO:0007669"/>
    <property type="project" value="TreeGrafter"/>
</dbReference>
<evidence type="ECO:0000256" key="2">
    <source>
        <dbReference type="ARBA" id="ARBA00013346"/>
    </source>
</evidence>
<dbReference type="PANTHER" id="PTHR11579">
    <property type="entry name" value="PROTEIN-L-ISOASPARTATE O-METHYLTRANSFERASE"/>
    <property type="match status" value="1"/>
</dbReference>
<dbReference type="EMBL" id="MFSQ01000010">
    <property type="protein sequence ID" value="OGI41478.1"/>
    <property type="molecule type" value="Genomic_DNA"/>
</dbReference>
<dbReference type="Pfam" id="PF01135">
    <property type="entry name" value="PCMT"/>
    <property type="match status" value="1"/>
</dbReference>
<comment type="caution">
    <text evidence="4">The sequence shown here is derived from an EMBL/GenBank/DDBJ whole genome shotgun (WGS) entry which is preliminary data.</text>
</comment>
<dbReference type="Proteomes" id="UP000178379">
    <property type="component" value="Unassembled WGS sequence"/>
</dbReference>
<dbReference type="STRING" id="1817756.A2140_05605"/>
<proteinExistence type="inferred from homology"/>